<dbReference type="OMA" id="SPMCMER"/>
<dbReference type="PANTHER" id="PTHR28676:SF2">
    <property type="entry name" value="ALK AND LTK LIGAND 2"/>
    <property type="match status" value="1"/>
</dbReference>
<feature type="chain" id="PRO_5044562345" evidence="10">
    <location>
        <begin position="23"/>
        <end position="157"/>
    </location>
</feature>
<dbReference type="Pfam" id="PF15129">
    <property type="entry name" value="ALKL1_2"/>
    <property type="match status" value="1"/>
</dbReference>
<dbReference type="AlphaFoldDB" id="A0A1L8G550"/>
<reference evidence="12" key="1">
    <citation type="submission" date="2022-04" db="UniProtKB">
        <authorList>
            <consortium name="RefSeq"/>
        </authorList>
    </citation>
    <scope>IDENTIFICATION</scope>
    <source>
        <strain evidence="12 13">J_2021</strain>
        <tissue evidence="12 13">Erythrocytes</tissue>
    </source>
</reference>
<keyword evidence="6 10" id="KW-0732">Signal</keyword>
<gene>
    <name evidence="12 13 14 15" type="primary">alkal2.S</name>
</gene>
<dbReference type="PANTHER" id="PTHR28676">
    <property type="entry name" value="ALK AND LTK LIGAND 2-RELATED"/>
    <property type="match status" value="1"/>
</dbReference>
<keyword evidence="3" id="KW-1003">Cell membrane</keyword>
<dbReference type="GO" id="GO:0070378">
    <property type="term" value="P:positive regulation of ERK5 cascade"/>
    <property type="evidence" value="ECO:0000318"/>
    <property type="project" value="GO_Central"/>
</dbReference>
<evidence type="ECO:0000256" key="6">
    <source>
        <dbReference type="ARBA" id="ARBA00022729"/>
    </source>
</evidence>
<evidence type="ECO:0000256" key="2">
    <source>
        <dbReference type="ARBA" id="ARBA00004613"/>
    </source>
</evidence>
<dbReference type="GO" id="GO:0070374">
    <property type="term" value="P:positive regulation of ERK1 and ERK2 cascade"/>
    <property type="evidence" value="ECO:0000318"/>
    <property type="project" value="GO_Central"/>
</dbReference>
<evidence type="ECO:0000256" key="8">
    <source>
        <dbReference type="ARBA" id="ARBA00023157"/>
    </source>
</evidence>
<dbReference type="GO" id="GO:0030298">
    <property type="term" value="F:receptor signaling protein tyrosine kinase activator activity"/>
    <property type="evidence" value="ECO:0000318"/>
    <property type="project" value="GO_Central"/>
</dbReference>
<evidence type="ECO:0000313" key="14">
    <source>
        <dbReference type="RefSeq" id="XP_041420954.1"/>
    </source>
</evidence>
<organism evidence="12">
    <name type="scientific">Xenopus laevis</name>
    <name type="common">African clawed frog</name>
    <dbReference type="NCBI Taxonomy" id="8355"/>
    <lineage>
        <taxon>Eukaryota</taxon>
        <taxon>Metazoa</taxon>
        <taxon>Chordata</taxon>
        <taxon>Craniata</taxon>
        <taxon>Vertebrata</taxon>
        <taxon>Euteleostomi</taxon>
        <taxon>Amphibia</taxon>
        <taxon>Batrachia</taxon>
        <taxon>Anura</taxon>
        <taxon>Pipoidea</taxon>
        <taxon>Pipidae</taxon>
        <taxon>Xenopodinae</taxon>
        <taxon>Xenopus</taxon>
        <taxon>Xenopus</taxon>
    </lineage>
</organism>
<accession>A0A1L8G550</accession>
<evidence type="ECO:0000313" key="12">
    <source>
        <dbReference type="RefSeq" id="XP_018121399.1"/>
    </source>
</evidence>
<evidence type="ECO:0000256" key="7">
    <source>
        <dbReference type="ARBA" id="ARBA00023136"/>
    </source>
</evidence>
<keyword evidence="7" id="KW-0472">Membrane</keyword>
<dbReference type="GO" id="GO:0005886">
    <property type="term" value="C:plasma membrane"/>
    <property type="evidence" value="ECO:0007669"/>
    <property type="project" value="UniProtKB-SubCell"/>
</dbReference>
<evidence type="ECO:0000256" key="5">
    <source>
        <dbReference type="ARBA" id="ARBA00022525"/>
    </source>
</evidence>
<dbReference type="RefSeq" id="XP_018121399.1">
    <property type="nucleotide sequence ID" value="XM_018265910.2"/>
</dbReference>
<evidence type="ECO:0000256" key="4">
    <source>
        <dbReference type="ARBA" id="ARBA00022514"/>
    </source>
</evidence>
<dbReference type="Xenbase" id="XB-GENE-17341283">
    <property type="gene designation" value="alkal2.S"/>
</dbReference>
<dbReference type="RefSeq" id="XP_041420954.1">
    <property type="nucleotide sequence ID" value="XM_041565020.1"/>
</dbReference>
<dbReference type="GO" id="GO:0030971">
    <property type="term" value="F:receptor tyrosine kinase binding"/>
    <property type="evidence" value="ECO:0000318"/>
    <property type="project" value="GO_Central"/>
</dbReference>
<proteinExistence type="inferred from homology"/>
<evidence type="ECO:0000313" key="15">
    <source>
        <dbReference type="Xenbase" id="XB-GENE-17341283"/>
    </source>
</evidence>
<dbReference type="PaxDb" id="8355-A0A1L8G550"/>
<sequence length="157" mass="18338">MNKLRGAAMLVVLLLVLPAGHCKERTDSRNLTEKNLMNIIVRLIKEVKVYRLQEGNGKQHLARKEDYSLDERENPVPDYGYYPDEQRVEIFPRDLRMKDKFLKHLTGKGRLSFNSPNCNKLFRRLYNTTKDCTTPAHYKRCARLLTRLAVSPRCMDG</sequence>
<dbReference type="KEGG" id="xla:108718224"/>
<dbReference type="GO" id="GO:0005125">
    <property type="term" value="F:cytokine activity"/>
    <property type="evidence" value="ECO:0007669"/>
    <property type="project" value="UniProtKB-KW"/>
</dbReference>
<dbReference type="CTD" id="108718224"/>
<keyword evidence="11" id="KW-1185">Reference proteome</keyword>
<dbReference type="Proteomes" id="UP000186698">
    <property type="component" value="Chromosome 5S"/>
</dbReference>
<name>A0A1L8G550_XENLA</name>
<dbReference type="GeneID" id="108718224"/>
<evidence type="ECO:0000256" key="3">
    <source>
        <dbReference type="ARBA" id="ARBA00022475"/>
    </source>
</evidence>
<dbReference type="AGR" id="Xenbase:XB-GENE-17341283"/>
<evidence type="ECO:0000256" key="10">
    <source>
        <dbReference type="SAM" id="SignalP"/>
    </source>
</evidence>
<dbReference type="OrthoDB" id="9807651at2759"/>
<dbReference type="GO" id="GO:0005615">
    <property type="term" value="C:extracellular space"/>
    <property type="evidence" value="ECO:0007669"/>
    <property type="project" value="UniProtKB-KW"/>
</dbReference>
<comment type="subcellular location">
    <subcellularLocation>
        <location evidence="1">Cell membrane</location>
    </subcellularLocation>
    <subcellularLocation>
        <location evidence="2">Secreted</location>
    </subcellularLocation>
</comment>
<keyword evidence="5" id="KW-0964">Secreted</keyword>
<evidence type="ECO:0000256" key="9">
    <source>
        <dbReference type="ARBA" id="ARBA00033741"/>
    </source>
</evidence>
<evidence type="ECO:0000313" key="13">
    <source>
        <dbReference type="RefSeq" id="XP_041420953.1"/>
    </source>
</evidence>
<dbReference type="InterPro" id="IPR029364">
    <property type="entry name" value="ALKL1/2"/>
</dbReference>
<evidence type="ECO:0000313" key="11">
    <source>
        <dbReference type="Proteomes" id="UP000186698"/>
    </source>
</evidence>
<dbReference type="STRING" id="8355.A0A1L8G550"/>
<protein>
    <submittedName>
        <fullName evidence="12 13">ALK and LTK ligand 2 isoform X1</fullName>
    </submittedName>
</protein>
<keyword evidence="8" id="KW-1015">Disulfide bond</keyword>
<keyword evidence="4" id="KW-0202">Cytokine</keyword>
<dbReference type="RefSeq" id="XP_041420953.1">
    <property type="nucleotide sequence ID" value="XM_041565019.1"/>
</dbReference>
<comment type="similarity">
    <text evidence="9">Belongs to the ALKAL family.</text>
</comment>
<evidence type="ECO:0000256" key="1">
    <source>
        <dbReference type="ARBA" id="ARBA00004236"/>
    </source>
</evidence>
<feature type="signal peptide" evidence="10">
    <location>
        <begin position="1"/>
        <end position="22"/>
    </location>
</feature>